<protein>
    <submittedName>
        <fullName evidence="1">Uncharacterized protein</fullName>
    </submittedName>
</protein>
<dbReference type="EMBL" id="BJXR01000023">
    <property type="protein sequence ID" value="GEN07333.1"/>
    <property type="molecule type" value="Genomic_DNA"/>
</dbReference>
<evidence type="ECO:0000313" key="2">
    <source>
        <dbReference type="Proteomes" id="UP000321514"/>
    </source>
</evidence>
<name>A0A511T175_MYXFU</name>
<dbReference type="Proteomes" id="UP000321514">
    <property type="component" value="Unassembled WGS sequence"/>
</dbReference>
<proteinExistence type="predicted"/>
<gene>
    <name evidence="1" type="ORF">MFU01_23700</name>
</gene>
<accession>A0A511T175</accession>
<reference evidence="1 2" key="1">
    <citation type="submission" date="2019-07" db="EMBL/GenBank/DDBJ databases">
        <title>Whole genome shotgun sequence of Myxococcus fulvus NBRC 100333.</title>
        <authorList>
            <person name="Hosoyama A."/>
            <person name="Uohara A."/>
            <person name="Ohji S."/>
            <person name="Ichikawa N."/>
        </authorList>
    </citation>
    <scope>NUCLEOTIDE SEQUENCE [LARGE SCALE GENOMIC DNA]</scope>
    <source>
        <strain evidence="1 2">NBRC 100333</strain>
    </source>
</reference>
<evidence type="ECO:0000313" key="1">
    <source>
        <dbReference type="EMBL" id="GEN07333.1"/>
    </source>
</evidence>
<comment type="caution">
    <text evidence="1">The sequence shown here is derived from an EMBL/GenBank/DDBJ whole genome shotgun (WGS) entry which is preliminary data.</text>
</comment>
<organism evidence="1 2">
    <name type="scientific">Myxococcus fulvus</name>
    <dbReference type="NCBI Taxonomy" id="33"/>
    <lineage>
        <taxon>Bacteria</taxon>
        <taxon>Pseudomonadati</taxon>
        <taxon>Myxococcota</taxon>
        <taxon>Myxococcia</taxon>
        <taxon>Myxococcales</taxon>
        <taxon>Cystobacterineae</taxon>
        <taxon>Myxococcaceae</taxon>
        <taxon>Myxococcus</taxon>
    </lineage>
</organism>
<sequence length="61" mass="7023">MQGHGLMGGLVGVLGVPVVGHDLPAAHLEEAAPRFFVKKMQRQRFHVRRYIEAKERMPRWM</sequence>
<dbReference type="AlphaFoldDB" id="A0A511T175"/>